<feature type="compositionally biased region" description="Pro residues" evidence="8">
    <location>
        <begin position="1"/>
        <end position="13"/>
    </location>
</feature>
<comment type="subcellular location">
    <subcellularLocation>
        <location evidence="1">Cell membrane</location>
        <topology evidence="1">Multi-pass membrane protein</topology>
    </subcellularLocation>
</comment>
<feature type="transmembrane region" description="Helical" evidence="9">
    <location>
        <begin position="434"/>
        <end position="455"/>
    </location>
</feature>
<keyword evidence="3" id="KW-1003">Cell membrane</keyword>
<evidence type="ECO:0000256" key="7">
    <source>
        <dbReference type="ARBA" id="ARBA00038459"/>
    </source>
</evidence>
<feature type="transmembrane region" description="Helical" evidence="9">
    <location>
        <begin position="529"/>
        <end position="552"/>
    </location>
</feature>
<dbReference type="PROSITE" id="PS50850">
    <property type="entry name" value="MFS"/>
    <property type="match status" value="1"/>
</dbReference>
<keyword evidence="2" id="KW-0813">Transport</keyword>
<feature type="transmembrane region" description="Helical" evidence="9">
    <location>
        <begin position="145"/>
        <end position="164"/>
    </location>
</feature>
<dbReference type="InterPro" id="IPR011701">
    <property type="entry name" value="MFS"/>
</dbReference>
<feature type="transmembrane region" description="Helical" evidence="9">
    <location>
        <begin position="256"/>
        <end position="276"/>
    </location>
</feature>
<dbReference type="InterPro" id="IPR036259">
    <property type="entry name" value="MFS_trans_sf"/>
</dbReference>
<evidence type="ECO:0000313" key="12">
    <source>
        <dbReference type="Proteomes" id="UP000289152"/>
    </source>
</evidence>
<keyword evidence="12" id="KW-1185">Reference proteome</keyword>
<dbReference type="Pfam" id="PF07690">
    <property type="entry name" value="MFS_1"/>
    <property type="match status" value="1"/>
</dbReference>
<organism evidence="11 12">
    <name type="scientific">Tremella mesenterica</name>
    <name type="common">Jelly fungus</name>
    <dbReference type="NCBI Taxonomy" id="5217"/>
    <lineage>
        <taxon>Eukaryota</taxon>
        <taxon>Fungi</taxon>
        <taxon>Dikarya</taxon>
        <taxon>Basidiomycota</taxon>
        <taxon>Agaricomycotina</taxon>
        <taxon>Tremellomycetes</taxon>
        <taxon>Tremellales</taxon>
        <taxon>Tremellaceae</taxon>
        <taxon>Tremella</taxon>
    </lineage>
</organism>
<comment type="similarity">
    <text evidence="7">Belongs to the major facilitator superfamily. DHA1 family. Polyamines/proton antiporter (TC 2.A.1.2.16) subfamily.</text>
</comment>
<keyword evidence="5 9" id="KW-1133">Transmembrane helix</keyword>
<feature type="transmembrane region" description="Helical" evidence="9">
    <location>
        <begin position="228"/>
        <end position="250"/>
    </location>
</feature>
<evidence type="ECO:0000259" key="10">
    <source>
        <dbReference type="PROSITE" id="PS50850"/>
    </source>
</evidence>
<feature type="transmembrane region" description="Helical" evidence="9">
    <location>
        <begin position="461"/>
        <end position="481"/>
    </location>
</feature>
<evidence type="ECO:0000256" key="4">
    <source>
        <dbReference type="ARBA" id="ARBA00022692"/>
    </source>
</evidence>
<proteinExistence type="inferred from homology"/>
<keyword evidence="4 9" id="KW-0812">Transmembrane</keyword>
<gene>
    <name evidence="11" type="ORF">M231_01416</name>
</gene>
<feature type="transmembrane region" description="Helical" evidence="9">
    <location>
        <begin position="105"/>
        <end position="125"/>
    </location>
</feature>
<feature type="transmembrane region" description="Helical" evidence="9">
    <location>
        <begin position="347"/>
        <end position="373"/>
    </location>
</feature>
<evidence type="ECO:0000256" key="1">
    <source>
        <dbReference type="ARBA" id="ARBA00004651"/>
    </source>
</evidence>
<dbReference type="Proteomes" id="UP000289152">
    <property type="component" value="Unassembled WGS sequence"/>
</dbReference>
<evidence type="ECO:0000256" key="8">
    <source>
        <dbReference type="SAM" id="MobiDB-lite"/>
    </source>
</evidence>
<dbReference type="SUPFAM" id="SSF103473">
    <property type="entry name" value="MFS general substrate transporter"/>
    <property type="match status" value="1"/>
</dbReference>
<evidence type="ECO:0000256" key="3">
    <source>
        <dbReference type="ARBA" id="ARBA00022475"/>
    </source>
</evidence>
<feature type="transmembrane region" description="Helical" evidence="9">
    <location>
        <begin position="393"/>
        <end position="414"/>
    </location>
</feature>
<protein>
    <recommendedName>
        <fullName evidence="10">Major facilitator superfamily (MFS) profile domain-containing protein</fullName>
    </recommendedName>
</protein>
<sequence length="563" mass="61883">MKPIPSPSSPSTPTPTLDPEKAIPVEIPKNFPNHTTSHTKPEETHYPSDKPDDQVRPPFPALQTTTTTLSTRSARVAAEALSTFPTHPANPLNWPRKKKWRMTMLVALTGFISTCGSSIGVPGIHGAMDDFGEKNLKIGVGVTTYYVLGLGAGPFIFAPISELYGRQTAYQISQFLYVFFCLGAALAPNMAGLLILRFLCGVTGSSGPALGVATCADIWIPSERGRPISIYAIGPMAGPVLGSILGYWILYGSWRWLYGTITILAAANYVLLILFAEETYAPAIEKVLRYRIEHPLSDPKTWGEKLSPRRIIHDLGWMKEMVSRQDAKTVFGRAFSRPPRLLFGNPVCFIFSAYYAYIYAIIYVFLVSVPLLYGSPPFSRPGLFSYQWPQYTLSLAYLGLAVGFAIAVVVASNAQDRIYKYLSKKNGIGGQPEYRLVLTQTGMIILPVGLFIFGWTAHAEVHWIAPQIGQCLIALGLMMAFNSIQNFIVDAFFPFSAAGIAAATAMRSVIACVLPIFSPDLFYNLGWGYGATLLACVALIAVPAPALMFIWGRQLREKYKFRD</sequence>
<dbReference type="GO" id="GO:0022857">
    <property type="term" value="F:transmembrane transporter activity"/>
    <property type="evidence" value="ECO:0007669"/>
    <property type="project" value="InterPro"/>
</dbReference>
<feature type="transmembrane region" description="Helical" evidence="9">
    <location>
        <begin position="176"/>
        <end position="196"/>
    </location>
</feature>
<feature type="compositionally biased region" description="Basic and acidic residues" evidence="8">
    <location>
        <begin position="39"/>
        <end position="55"/>
    </location>
</feature>
<dbReference type="PANTHER" id="PTHR23502">
    <property type="entry name" value="MAJOR FACILITATOR SUPERFAMILY"/>
    <property type="match status" value="1"/>
</dbReference>
<evidence type="ECO:0000256" key="5">
    <source>
        <dbReference type="ARBA" id="ARBA00022989"/>
    </source>
</evidence>
<accession>A0A4Q1BTC8</accession>
<reference evidence="11 12" key="1">
    <citation type="submission" date="2016-06" db="EMBL/GenBank/DDBJ databases">
        <title>Evolution of pathogenesis and genome organization in the Tremellales.</title>
        <authorList>
            <person name="Cuomo C."/>
            <person name="Litvintseva A."/>
            <person name="Heitman J."/>
            <person name="Chen Y."/>
            <person name="Sun S."/>
            <person name="Springer D."/>
            <person name="Dromer F."/>
            <person name="Young S."/>
            <person name="Zeng Q."/>
            <person name="Chapman S."/>
            <person name="Gujja S."/>
            <person name="Saif S."/>
            <person name="Birren B."/>
        </authorList>
    </citation>
    <scope>NUCLEOTIDE SEQUENCE [LARGE SCALE GENOMIC DNA]</scope>
    <source>
        <strain evidence="11 12">ATCC 28783</strain>
    </source>
</reference>
<dbReference type="Gene3D" id="1.20.1250.20">
    <property type="entry name" value="MFS general substrate transporter like domains"/>
    <property type="match status" value="1"/>
</dbReference>
<evidence type="ECO:0000256" key="9">
    <source>
        <dbReference type="SAM" id="Phobius"/>
    </source>
</evidence>
<evidence type="ECO:0000256" key="6">
    <source>
        <dbReference type="ARBA" id="ARBA00023136"/>
    </source>
</evidence>
<evidence type="ECO:0000256" key="2">
    <source>
        <dbReference type="ARBA" id="ARBA00022448"/>
    </source>
</evidence>
<keyword evidence="6 9" id="KW-0472">Membrane</keyword>
<dbReference type="EMBL" id="SDIL01000010">
    <property type="protein sequence ID" value="RXK41266.1"/>
    <property type="molecule type" value="Genomic_DNA"/>
</dbReference>
<dbReference type="OrthoDB" id="6770063at2759"/>
<dbReference type="PANTHER" id="PTHR23502:SF186">
    <property type="entry name" value="MAJOR FACILITATOR SUPERFAMILY (MFS) PROFILE DOMAIN-CONTAINING PROTEIN"/>
    <property type="match status" value="1"/>
</dbReference>
<feature type="region of interest" description="Disordered" evidence="8">
    <location>
        <begin position="1"/>
        <end position="61"/>
    </location>
</feature>
<dbReference type="InParanoid" id="A0A4Q1BTC8"/>
<dbReference type="InterPro" id="IPR020846">
    <property type="entry name" value="MFS_dom"/>
</dbReference>
<dbReference type="GO" id="GO:0005886">
    <property type="term" value="C:plasma membrane"/>
    <property type="evidence" value="ECO:0007669"/>
    <property type="project" value="UniProtKB-SubCell"/>
</dbReference>
<dbReference type="VEuPathDB" id="FungiDB:TREMEDRAFT_34638"/>
<name>A0A4Q1BTC8_TREME</name>
<feature type="transmembrane region" description="Helical" evidence="9">
    <location>
        <begin position="493"/>
        <end position="517"/>
    </location>
</feature>
<evidence type="ECO:0000313" key="11">
    <source>
        <dbReference type="EMBL" id="RXK41266.1"/>
    </source>
</evidence>
<feature type="transmembrane region" description="Helical" evidence="9">
    <location>
        <begin position="202"/>
        <end position="221"/>
    </location>
</feature>
<comment type="caution">
    <text evidence="11">The sequence shown here is derived from an EMBL/GenBank/DDBJ whole genome shotgun (WGS) entry which is preliminary data.</text>
</comment>
<feature type="domain" description="Major facilitator superfamily (MFS) profile" evidence="10">
    <location>
        <begin position="102"/>
        <end position="556"/>
    </location>
</feature>
<dbReference type="AlphaFoldDB" id="A0A4Q1BTC8"/>